<dbReference type="Gene3D" id="1.10.3720.10">
    <property type="entry name" value="MetI-like"/>
    <property type="match status" value="1"/>
</dbReference>
<feature type="transmembrane region" description="Helical" evidence="7">
    <location>
        <begin position="264"/>
        <end position="287"/>
    </location>
</feature>
<dbReference type="GO" id="GO:0005886">
    <property type="term" value="C:plasma membrane"/>
    <property type="evidence" value="ECO:0007669"/>
    <property type="project" value="UniProtKB-SubCell"/>
</dbReference>
<reference evidence="10 11" key="1">
    <citation type="submission" date="2019-03" db="EMBL/GenBank/DDBJ databases">
        <title>Draft genome sequences of novel Actinobacteria.</title>
        <authorList>
            <person name="Sahin N."/>
            <person name="Ay H."/>
            <person name="Saygin H."/>
        </authorList>
    </citation>
    <scope>NUCLEOTIDE SEQUENCE [LARGE SCALE GENOMIC DNA]</scope>
    <source>
        <strain evidence="10 11">5K138</strain>
    </source>
</reference>
<feature type="domain" description="ABC transmembrane type-1" evidence="9">
    <location>
        <begin position="121"/>
        <end position="330"/>
    </location>
</feature>
<evidence type="ECO:0000259" key="9">
    <source>
        <dbReference type="PROSITE" id="PS50928"/>
    </source>
</evidence>
<sequence>MVTSTATDLGLPAPSSPRSRPGGRRRYARLVGRRLLLAPLILLGVSFTVFVVIDLSPNDPARAALGVFADAEQRERFAAENGLDDPLPVRYARFLADLVQLRLGESVIRPESVNDLIGMALPITVQLMVMATVIAVASSLVLGIVAAWFEGRPVDRVVSVVAAFFQAAPQFWIGLMFVQLFAVGLGVLPAGGYSPLSTGFSYWFSSLIGPAIVLALPFAAAMTRVIRASVADELAKDYVRTAIGAGLSTGTVLVGSVLRNALITPITVVGVYIGAMMSGAILVETVFNIPGMGTLLVTGVRQGDLGIVRGVAIVGAVSFVVVNVIVDLLYLVLNPRGAEVTRS</sequence>
<dbReference type="InterPro" id="IPR035906">
    <property type="entry name" value="MetI-like_sf"/>
</dbReference>
<evidence type="ECO:0000313" key="11">
    <source>
        <dbReference type="Proteomes" id="UP000294739"/>
    </source>
</evidence>
<dbReference type="GO" id="GO:0055085">
    <property type="term" value="P:transmembrane transport"/>
    <property type="evidence" value="ECO:0007669"/>
    <property type="project" value="InterPro"/>
</dbReference>
<keyword evidence="2 7" id="KW-0813">Transport</keyword>
<dbReference type="PANTHER" id="PTHR43163:SF6">
    <property type="entry name" value="DIPEPTIDE TRANSPORT SYSTEM PERMEASE PROTEIN DPPB-RELATED"/>
    <property type="match status" value="1"/>
</dbReference>
<organism evidence="10 11">
    <name type="scientific">Jiangella asiatica</name>
    <dbReference type="NCBI Taxonomy" id="2530372"/>
    <lineage>
        <taxon>Bacteria</taxon>
        <taxon>Bacillati</taxon>
        <taxon>Actinomycetota</taxon>
        <taxon>Actinomycetes</taxon>
        <taxon>Jiangellales</taxon>
        <taxon>Jiangellaceae</taxon>
        <taxon>Jiangella</taxon>
    </lineage>
</organism>
<dbReference type="PROSITE" id="PS50928">
    <property type="entry name" value="ABC_TM1"/>
    <property type="match status" value="1"/>
</dbReference>
<dbReference type="InParanoid" id="A0A4R5DR62"/>
<keyword evidence="6 7" id="KW-0472">Membrane</keyword>
<accession>A0A4R5DR62</accession>
<keyword evidence="4 7" id="KW-0812">Transmembrane</keyword>
<dbReference type="Pfam" id="PF00528">
    <property type="entry name" value="BPD_transp_1"/>
    <property type="match status" value="1"/>
</dbReference>
<feature type="compositionally biased region" description="Low complexity" evidence="8">
    <location>
        <begin position="9"/>
        <end position="20"/>
    </location>
</feature>
<evidence type="ECO:0000256" key="8">
    <source>
        <dbReference type="SAM" id="MobiDB-lite"/>
    </source>
</evidence>
<gene>
    <name evidence="10" type="ORF">E1269_05705</name>
</gene>
<feature type="transmembrane region" description="Helical" evidence="7">
    <location>
        <begin position="161"/>
        <end position="182"/>
    </location>
</feature>
<feature type="transmembrane region" description="Helical" evidence="7">
    <location>
        <begin position="123"/>
        <end position="149"/>
    </location>
</feature>
<dbReference type="RefSeq" id="WP_131892273.1">
    <property type="nucleotide sequence ID" value="NZ_SMKZ01000005.1"/>
</dbReference>
<dbReference type="SUPFAM" id="SSF161098">
    <property type="entry name" value="MetI-like"/>
    <property type="match status" value="1"/>
</dbReference>
<comment type="similarity">
    <text evidence="7">Belongs to the binding-protein-dependent transport system permease family.</text>
</comment>
<dbReference type="CDD" id="cd06261">
    <property type="entry name" value="TM_PBP2"/>
    <property type="match status" value="1"/>
</dbReference>
<evidence type="ECO:0000256" key="3">
    <source>
        <dbReference type="ARBA" id="ARBA00022475"/>
    </source>
</evidence>
<name>A0A4R5DR62_9ACTN</name>
<dbReference type="Proteomes" id="UP000294739">
    <property type="component" value="Unassembled WGS sequence"/>
</dbReference>
<dbReference type="EMBL" id="SMKZ01000005">
    <property type="protein sequence ID" value="TDE13525.1"/>
    <property type="molecule type" value="Genomic_DNA"/>
</dbReference>
<feature type="transmembrane region" description="Helical" evidence="7">
    <location>
        <begin position="307"/>
        <end position="333"/>
    </location>
</feature>
<dbReference type="InterPro" id="IPR000515">
    <property type="entry name" value="MetI-like"/>
</dbReference>
<comment type="caution">
    <text evidence="10">The sequence shown here is derived from an EMBL/GenBank/DDBJ whole genome shotgun (WGS) entry which is preliminary data.</text>
</comment>
<comment type="subcellular location">
    <subcellularLocation>
        <location evidence="1 7">Cell membrane</location>
        <topology evidence="1 7">Multi-pass membrane protein</topology>
    </subcellularLocation>
</comment>
<feature type="region of interest" description="Disordered" evidence="8">
    <location>
        <begin position="1"/>
        <end position="24"/>
    </location>
</feature>
<evidence type="ECO:0000256" key="7">
    <source>
        <dbReference type="RuleBase" id="RU363032"/>
    </source>
</evidence>
<dbReference type="PANTHER" id="PTHR43163">
    <property type="entry name" value="DIPEPTIDE TRANSPORT SYSTEM PERMEASE PROTEIN DPPB-RELATED"/>
    <property type="match status" value="1"/>
</dbReference>
<keyword evidence="3" id="KW-1003">Cell membrane</keyword>
<proteinExistence type="inferred from homology"/>
<feature type="transmembrane region" description="Helical" evidence="7">
    <location>
        <begin position="35"/>
        <end position="53"/>
    </location>
</feature>
<evidence type="ECO:0000256" key="5">
    <source>
        <dbReference type="ARBA" id="ARBA00022989"/>
    </source>
</evidence>
<feature type="transmembrane region" description="Helical" evidence="7">
    <location>
        <begin position="238"/>
        <end position="258"/>
    </location>
</feature>
<evidence type="ECO:0000256" key="6">
    <source>
        <dbReference type="ARBA" id="ARBA00023136"/>
    </source>
</evidence>
<evidence type="ECO:0000256" key="2">
    <source>
        <dbReference type="ARBA" id="ARBA00022448"/>
    </source>
</evidence>
<dbReference type="AlphaFoldDB" id="A0A4R5DR62"/>
<keyword evidence="11" id="KW-1185">Reference proteome</keyword>
<evidence type="ECO:0000313" key="10">
    <source>
        <dbReference type="EMBL" id="TDE13525.1"/>
    </source>
</evidence>
<dbReference type="OrthoDB" id="9778910at2"/>
<dbReference type="InterPro" id="IPR045621">
    <property type="entry name" value="BPD_transp_1_N"/>
</dbReference>
<keyword evidence="5 7" id="KW-1133">Transmembrane helix</keyword>
<evidence type="ECO:0000256" key="4">
    <source>
        <dbReference type="ARBA" id="ARBA00022692"/>
    </source>
</evidence>
<feature type="transmembrane region" description="Helical" evidence="7">
    <location>
        <begin position="202"/>
        <end position="226"/>
    </location>
</feature>
<evidence type="ECO:0000256" key="1">
    <source>
        <dbReference type="ARBA" id="ARBA00004651"/>
    </source>
</evidence>
<dbReference type="Pfam" id="PF19300">
    <property type="entry name" value="BPD_transp_1_N"/>
    <property type="match status" value="1"/>
</dbReference>
<protein>
    <submittedName>
        <fullName evidence="10">ABC transporter permease</fullName>
    </submittedName>
</protein>